<dbReference type="EMBL" id="LVYU01000107">
    <property type="protein sequence ID" value="KZA99079.1"/>
    <property type="molecule type" value="Genomic_DNA"/>
</dbReference>
<gene>
    <name evidence="1" type="ORF">A4A59_23765</name>
    <name evidence="2" type="ORF">B5P46_23445</name>
</gene>
<protein>
    <recommendedName>
        <fullName evidence="4">DUF1476 family protein</fullName>
    </recommendedName>
</protein>
<dbReference type="RefSeq" id="WP_062943194.1">
    <property type="nucleotide sequence ID" value="NZ_CP171844.1"/>
</dbReference>
<dbReference type="Proteomes" id="UP000290767">
    <property type="component" value="Unassembled WGS sequence"/>
</dbReference>
<evidence type="ECO:0008006" key="4">
    <source>
        <dbReference type="Google" id="ProtNLM"/>
    </source>
</evidence>
<dbReference type="Pfam" id="PF07345">
    <property type="entry name" value="ATPaseInh_sub_z"/>
    <property type="match status" value="1"/>
</dbReference>
<proteinExistence type="predicted"/>
<evidence type="ECO:0000313" key="1">
    <source>
        <dbReference type="EMBL" id="KZA99079.1"/>
    </source>
</evidence>
<evidence type="ECO:0000313" key="3">
    <source>
        <dbReference type="Proteomes" id="UP000290767"/>
    </source>
</evidence>
<reference evidence="2 3" key="2">
    <citation type="submission" date="2017-03" db="EMBL/GenBank/DDBJ databases">
        <authorList>
            <person name="Safronova V.I."/>
            <person name="Sazanova A.L."/>
            <person name="Chirak E.R."/>
        </authorList>
    </citation>
    <scope>NUCLEOTIDE SEQUENCE [LARGE SCALE GENOMIC DNA]</scope>
    <source>
        <strain evidence="2 3">Tri-43</strain>
    </source>
</reference>
<evidence type="ECO:0000313" key="2">
    <source>
        <dbReference type="EMBL" id="RXT21156.1"/>
    </source>
</evidence>
<organism evidence="1">
    <name type="scientific">Rhizobium leguminosarum</name>
    <dbReference type="NCBI Taxonomy" id="384"/>
    <lineage>
        <taxon>Bacteria</taxon>
        <taxon>Pseudomonadati</taxon>
        <taxon>Pseudomonadota</taxon>
        <taxon>Alphaproteobacteria</taxon>
        <taxon>Hyphomicrobiales</taxon>
        <taxon>Rhizobiaceae</taxon>
        <taxon>Rhizobium/Agrobacterium group</taxon>
        <taxon>Rhizobium</taxon>
    </lineage>
</organism>
<dbReference type="InterPro" id="IPR038293">
    <property type="entry name" value="ATPase_inh_sub_z_sf"/>
</dbReference>
<dbReference type="Gene3D" id="1.10.790.20">
    <property type="entry name" value="Domain of unknown function DUF1476"/>
    <property type="match status" value="1"/>
</dbReference>
<dbReference type="InterPro" id="IPR009945">
    <property type="entry name" value="ATPase_inh_sub_z"/>
</dbReference>
<comment type="caution">
    <text evidence="1">The sequence shown here is derived from an EMBL/GenBank/DDBJ whole genome shotgun (WGS) entry which is preliminary data.</text>
</comment>
<dbReference type="AlphaFoldDB" id="A0A154IGI8"/>
<dbReference type="PIRSF" id="PIRSF031780">
    <property type="entry name" value="UCP031780"/>
    <property type="match status" value="1"/>
</dbReference>
<dbReference type="EMBL" id="MZMU01000015">
    <property type="protein sequence ID" value="RXT21156.1"/>
    <property type="molecule type" value="Genomic_DNA"/>
</dbReference>
<name>A0A154IGI8_RHILE</name>
<accession>A0A154IGI8</accession>
<reference evidence="1" key="1">
    <citation type="submission" date="2016-03" db="EMBL/GenBank/DDBJ databases">
        <title>Microsymbionts genomes from the relict species Vavilovia formosa.</title>
        <authorList>
            <person name="Chirak E."/>
            <person name="Kimeklis A."/>
            <person name="Kopat V."/>
            <person name="Andronov E."/>
        </authorList>
    </citation>
    <scope>NUCLEOTIDE SEQUENCE [LARGE SCALE GENOMIC DNA]</scope>
    <source>
        <strain evidence="1">Vaf12</strain>
    </source>
</reference>
<sequence>MADLGDRKKAMEDQYFQDAERSIKLKSRMDRLLAQWIAGLIGRDDVAGYGAEITDARFKGGGDAGVLSKAISDLQAAGQDVSEQDVAAKMSEFLVEAAGQP</sequence>